<dbReference type="PANTHER" id="PTHR36173">
    <property type="entry name" value="RIBONUCLEASE VAPC16-RELATED"/>
    <property type="match status" value="1"/>
</dbReference>
<keyword evidence="2" id="KW-0540">Nuclease</keyword>
<evidence type="ECO:0000256" key="1">
    <source>
        <dbReference type="ARBA" id="ARBA00022649"/>
    </source>
</evidence>
<evidence type="ECO:0000256" key="5">
    <source>
        <dbReference type="ARBA" id="ARBA00022842"/>
    </source>
</evidence>
<dbReference type="SUPFAM" id="SSF88723">
    <property type="entry name" value="PIN domain-like"/>
    <property type="match status" value="1"/>
</dbReference>
<evidence type="ECO:0000256" key="4">
    <source>
        <dbReference type="ARBA" id="ARBA00022801"/>
    </source>
</evidence>
<dbReference type="RefSeq" id="WP_160901661.1">
    <property type="nucleotide sequence ID" value="NZ_CP102850.1"/>
</dbReference>
<dbReference type="Gene3D" id="3.40.50.1010">
    <property type="entry name" value="5'-nuclease"/>
    <property type="match status" value="1"/>
</dbReference>
<dbReference type="GO" id="GO:0046872">
    <property type="term" value="F:metal ion binding"/>
    <property type="evidence" value="ECO:0007669"/>
    <property type="project" value="UniProtKB-KW"/>
</dbReference>
<evidence type="ECO:0000313" key="7">
    <source>
        <dbReference type="EMBL" id="MXP21471.1"/>
    </source>
</evidence>
<dbReference type="Pfam" id="PF01850">
    <property type="entry name" value="PIN"/>
    <property type="match status" value="1"/>
</dbReference>
<feature type="domain" description="PIN" evidence="6">
    <location>
        <begin position="4"/>
        <end position="119"/>
    </location>
</feature>
<dbReference type="GO" id="GO:0016787">
    <property type="term" value="F:hydrolase activity"/>
    <property type="evidence" value="ECO:0007669"/>
    <property type="project" value="UniProtKB-KW"/>
</dbReference>
<dbReference type="AlphaFoldDB" id="A0A6L7GQI2"/>
<dbReference type="CDD" id="cd09872">
    <property type="entry name" value="PIN_Sll0205-like"/>
    <property type="match status" value="1"/>
</dbReference>
<comment type="caution">
    <text evidence="7">The sequence shown here is derived from an EMBL/GenBank/DDBJ whole genome shotgun (WGS) entry which is preliminary data.</text>
</comment>
<gene>
    <name evidence="7" type="ORF">GIY30_08915</name>
</gene>
<organism evidence="7 8">
    <name type="scientific">Gordonia mangrovi</name>
    <dbReference type="NCBI Taxonomy" id="2665643"/>
    <lineage>
        <taxon>Bacteria</taxon>
        <taxon>Bacillati</taxon>
        <taxon>Actinomycetota</taxon>
        <taxon>Actinomycetes</taxon>
        <taxon>Mycobacteriales</taxon>
        <taxon>Gordoniaceae</taxon>
        <taxon>Gordonia</taxon>
    </lineage>
</organism>
<evidence type="ECO:0000259" key="6">
    <source>
        <dbReference type="Pfam" id="PF01850"/>
    </source>
</evidence>
<accession>A0A6L7GQI2</accession>
<dbReference type="InterPro" id="IPR041705">
    <property type="entry name" value="PIN_Sll0205"/>
</dbReference>
<keyword evidence="3" id="KW-0479">Metal-binding</keyword>
<dbReference type="InterPro" id="IPR002716">
    <property type="entry name" value="PIN_dom"/>
</dbReference>
<name>A0A6L7GQI2_9ACTN</name>
<keyword evidence="8" id="KW-1185">Reference proteome</keyword>
<keyword evidence="5" id="KW-0460">Magnesium</keyword>
<dbReference type="InterPro" id="IPR052919">
    <property type="entry name" value="TA_system_RNase"/>
</dbReference>
<dbReference type="GO" id="GO:0004518">
    <property type="term" value="F:nuclease activity"/>
    <property type="evidence" value="ECO:0007669"/>
    <property type="project" value="UniProtKB-KW"/>
</dbReference>
<proteinExistence type="predicted"/>
<sequence length="132" mass="14486">MTAYLLDTNAFLWLVTMPAKMSDPAREALADQTNDLAVSAASCWEIAIKTRLGRFDGTPVLSSWTETLETMNVTDLSIDSADAAMAGQLAWDHRDPFDRMIVAQAARRGLTVATSDQRVLDGARTPVLDTRR</sequence>
<evidence type="ECO:0000256" key="3">
    <source>
        <dbReference type="ARBA" id="ARBA00022723"/>
    </source>
</evidence>
<evidence type="ECO:0000313" key="8">
    <source>
        <dbReference type="Proteomes" id="UP000475545"/>
    </source>
</evidence>
<keyword evidence="4" id="KW-0378">Hydrolase</keyword>
<reference evidence="7 8" key="1">
    <citation type="submission" date="2019-11" db="EMBL/GenBank/DDBJ databases">
        <title>Gordonia sp. nov., a novel actinobacterium isolated from mangrove soil in Hainan.</title>
        <authorList>
            <person name="Huang X."/>
            <person name="Xie Y."/>
            <person name="Chu X."/>
            <person name="Xiao K."/>
        </authorList>
    </citation>
    <scope>NUCLEOTIDE SEQUENCE [LARGE SCALE GENOMIC DNA]</scope>
    <source>
        <strain evidence="7 8">HNM0687</strain>
    </source>
</reference>
<protein>
    <submittedName>
        <fullName evidence="7">PIN domain-containing protein</fullName>
    </submittedName>
</protein>
<dbReference type="InterPro" id="IPR029060">
    <property type="entry name" value="PIN-like_dom_sf"/>
</dbReference>
<keyword evidence="1" id="KW-1277">Toxin-antitoxin system</keyword>
<dbReference type="Proteomes" id="UP000475545">
    <property type="component" value="Unassembled WGS sequence"/>
</dbReference>
<dbReference type="EMBL" id="WMBR01000002">
    <property type="protein sequence ID" value="MXP21471.1"/>
    <property type="molecule type" value="Genomic_DNA"/>
</dbReference>
<evidence type="ECO:0000256" key="2">
    <source>
        <dbReference type="ARBA" id="ARBA00022722"/>
    </source>
</evidence>
<dbReference type="PANTHER" id="PTHR36173:SF2">
    <property type="entry name" value="RIBONUCLEASE VAPC16"/>
    <property type="match status" value="1"/>
</dbReference>